<name>A0ABX8UX96_9BURK</name>
<comment type="similarity">
    <text evidence="1">Belongs to the enterotoxin A family.</text>
</comment>
<proteinExistence type="inferred from homology"/>
<dbReference type="InterPro" id="IPR001144">
    <property type="entry name" value="Enterotoxin_A"/>
</dbReference>
<keyword evidence="3" id="KW-0732">Signal</keyword>
<keyword evidence="8" id="KW-1185">Reference proteome</keyword>
<sequence length="623" mass="69096">MAQALRGVFDVGFREQGGVDHADTTYYANLAAPMAADGSSSHAAAPSEFANFNLGELERRLGIIDARPGLTPRPDLPRPPVIVEPKQELKRSVTPLTALKPDGLFRPSTLSPAELKTHGGFDSERTRVSDINLGVHDLDVAANPHLVDSAGYLGTFRKESTALERMPGESKNGFIYFVAPTPNMVDVAGTLGARTRARWDGEVAAMGWIDYPQIRGWREVKDGVPGKYIPNPDYRWDVYDQTRLAKPQPQLSRAPINDDIWRKAGFISYVSGGDKAGETRKFNEDPNVAHALFYDAAWEKVRELNRRQADGLDYRGPLRLHAYGSADGSKTEIYVDPNNKVQVNTLYSSYSTEAGTRHDFSFAEDGRFHLIGDYNKVLRVGSDGYLFLGDMPSDPASLNGVFEYDRKHLIHQEDMKLLTTGRSAFTPFVDSEKHGERSEWHLRSPDGKDVSPPPVNLHTFRNQVSGSAQRLHAFYQDPDTALPSTATHFVTRVPGNQFEGKFLDHVDRFTAEEARDAAAWLRKQNAAWLFDDGFYAVSLGANVMEVRRLDGTPVWRAEGVNVEPNKVSPVKFLPLAPLSSSYRISDETKRQVDARAERRNGVVSMLTGSILIHAPGSSVQTTV</sequence>
<evidence type="ECO:0000313" key="7">
    <source>
        <dbReference type="EMBL" id="QYD73596.1"/>
    </source>
</evidence>
<organism evidence="7 8">
    <name type="scientific">Paraburkholderia edwinii</name>
    <dbReference type="NCBI Taxonomy" id="2861782"/>
    <lineage>
        <taxon>Bacteria</taxon>
        <taxon>Pseudomonadati</taxon>
        <taxon>Pseudomonadota</taxon>
        <taxon>Betaproteobacteria</taxon>
        <taxon>Burkholderiales</taxon>
        <taxon>Burkholderiaceae</taxon>
        <taxon>Paraburkholderia</taxon>
    </lineage>
</organism>
<reference evidence="7 8" key="1">
    <citation type="submission" date="2021-07" db="EMBL/GenBank/DDBJ databases">
        <title>Paraburkholderia edwinii protects Aspergillus sp. from phenazines by acting as a toxin sponge.</title>
        <authorList>
            <person name="Dahlstrom K.M."/>
            <person name="Newman D.K."/>
        </authorList>
    </citation>
    <scope>NUCLEOTIDE SEQUENCE [LARGE SCALE GENOMIC DNA]</scope>
    <source>
        <strain evidence="7 8">Pe01</strain>
    </source>
</reference>
<dbReference type="Pfam" id="PF01375">
    <property type="entry name" value="Enterotoxin_a"/>
    <property type="match status" value="1"/>
</dbReference>
<accession>A0ABX8UX96</accession>
<dbReference type="Proteomes" id="UP000826462">
    <property type="component" value="Chromosome 2"/>
</dbReference>
<evidence type="ECO:0000256" key="1">
    <source>
        <dbReference type="ARBA" id="ARBA00009092"/>
    </source>
</evidence>
<evidence type="ECO:0000256" key="2">
    <source>
        <dbReference type="ARBA" id="ARBA00022656"/>
    </source>
</evidence>
<dbReference type="SUPFAM" id="SSF56399">
    <property type="entry name" value="ADP-ribosylation"/>
    <property type="match status" value="1"/>
</dbReference>
<protein>
    <submittedName>
        <fullName evidence="7">Enterotoxin A family protein</fullName>
    </submittedName>
</protein>
<keyword evidence="6" id="KW-1015">Disulfide bond</keyword>
<dbReference type="EMBL" id="CP080096">
    <property type="protein sequence ID" value="QYD73596.1"/>
    <property type="molecule type" value="Genomic_DNA"/>
</dbReference>
<evidence type="ECO:0000256" key="4">
    <source>
        <dbReference type="ARBA" id="ARBA00022861"/>
    </source>
</evidence>
<dbReference type="Gene3D" id="3.90.210.10">
    <property type="entry name" value="Heat-Labile Enterotoxin, subunit A"/>
    <property type="match status" value="1"/>
</dbReference>
<dbReference type="RefSeq" id="WP_219803451.1">
    <property type="nucleotide sequence ID" value="NZ_CP080096.1"/>
</dbReference>
<evidence type="ECO:0000256" key="3">
    <source>
        <dbReference type="ARBA" id="ARBA00022729"/>
    </source>
</evidence>
<keyword evidence="4" id="KW-0260">Enterotoxin</keyword>
<evidence type="ECO:0000256" key="5">
    <source>
        <dbReference type="ARBA" id="ARBA00023026"/>
    </source>
</evidence>
<keyword evidence="2" id="KW-0800">Toxin</keyword>
<evidence type="ECO:0000256" key="6">
    <source>
        <dbReference type="ARBA" id="ARBA00023157"/>
    </source>
</evidence>
<evidence type="ECO:0000313" key="8">
    <source>
        <dbReference type="Proteomes" id="UP000826462"/>
    </source>
</evidence>
<gene>
    <name evidence="7" type="ORF">KZJ38_28710</name>
</gene>
<keyword evidence="5" id="KW-0843">Virulence</keyword>